<gene>
    <name evidence="4" type="ORF">TEQG_01696</name>
</gene>
<protein>
    <submittedName>
        <fullName evidence="4">RING finger domain-containing protein</fullName>
    </submittedName>
</protein>
<evidence type="ECO:0000313" key="5">
    <source>
        <dbReference type="Proteomes" id="UP000009169"/>
    </source>
</evidence>
<proteinExistence type="predicted"/>
<sequence>MAQDVEGSRDVLCKMIADVHRGDQDEEDECKPCVICLDKIEEICIAIPCKHSNFDLQCLLIWLGQRPACPLCQAAVTGVKYDIHAPDGEEDNLDTTSPPAASKEDIHCSSKQKQTQKQTASAFFLVMET</sequence>
<keyword evidence="1" id="KW-0863">Zinc-finger</keyword>
<dbReference type="Pfam" id="PF13639">
    <property type="entry name" value="zf-RING_2"/>
    <property type="match status" value="1"/>
</dbReference>
<dbReference type="SUPFAM" id="SSF57850">
    <property type="entry name" value="RING/U-box"/>
    <property type="match status" value="1"/>
</dbReference>
<dbReference type="SMART" id="SM00184">
    <property type="entry name" value="RING"/>
    <property type="match status" value="1"/>
</dbReference>
<evidence type="ECO:0000256" key="2">
    <source>
        <dbReference type="SAM" id="MobiDB-lite"/>
    </source>
</evidence>
<evidence type="ECO:0000259" key="3">
    <source>
        <dbReference type="PROSITE" id="PS50089"/>
    </source>
</evidence>
<organism evidence="4 5">
    <name type="scientific">Trichophyton equinum (strain ATCC MYA-4606 / CBS 127.97)</name>
    <name type="common">Horse ringworm fungus</name>
    <dbReference type="NCBI Taxonomy" id="559882"/>
    <lineage>
        <taxon>Eukaryota</taxon>
        <taxon>Fungi</taxon>
        <taxon>Dikarya</taxon>
        <taxon>Ascomycota</taxon>
        <taxon>Pezizomycotina</taxon>
        <taxon>Eurotiomycetes</taxon>
        <taxon>Eurotiomycetidae</taxon>
        <taxon>Onygenales</taxon>
        <taxon>Arthrodermataceae</taxon>
        <taxon>Trichophyton</taxon>
    </lineage>
</organism>
<feature type="region of interest" description="Disordered" evidence="2">
    <location>
        <begin position="86"/>
        <end position="114"/>
    </location>
</feature>
<dbReference type="OrthoDB" id="21204at2759"/>
<dbReference type="InterPro" id="IPR001841">
    <property type="entry name" value="Znf_RING"/>
</dbReference>
<keyword evidence="1" id="KW-0479">Metal-binding</keyword>
<dbReference type="Proteomes" id="UP000009169">
    <property type="component" value="Unassembled WGS sequence"/>
</dbReference>
<dbReference type="Gene3D" id="3.30.40.10">
    <property type="entry name" value="Zinc/RING finger domain, C3HC4 (zinc finger)"/>
    <property type="match status" value="1"/>
</dbReference>
<evidence type="ECO:0000313" key="4">
    <source>
        <dbReference type="EMBL" id="EGE02661.1"/>
    </source>
</evidence>
<keyword evidence="5" id="KW-1185">Reference proteome</keyword>
<dbReference type="HOGENOM" id="CLU_1950324_0_0_1"/>
<name>F2PL63_TRIEC</name>
<dbReference type="AlphaFoldDB" id="F2PL63"/>
<reference evidence="5" key="1">
    <citation type="journal article" date="2012" name="MBio">
        <title>Comparative genome analysis of Trichophyton rubrum and related dermatophytes reveals candidate genes involved in infection.</title>
        <authorList>
            <person name="Martinez D.A."/>
            <person name="Oliver B.G."/>
            <person name="Graeser Y."/>
            <person name="Goldberg J.M."/>
            <person name="Li W."/>
            <person name="Martinez-Rossi N.M."/>
            <person name="Monod M."/>
            <person name="Shelest E."/>
            <person name="Barton R.C."/>
            <person name="Birch E."/>
            <person name="Brakhage A.A."/>
            <person name="Chen Z."/>
            <person name="Gurr S.J."/>
            <person name="Heiman D."/>
            <person name="Heitman J."/>
            <person name="Kosti I."/>
            <person name="Rossi A."/>
            <person name="Saif S."/>
            <person name="Samalova M."/>
            <person name="Saunders C.W."/>
            <person name="Shea T."/>
            <person name="Summerbell R.C."/>
            <person name="Xu J."/>
            <person name="Young S."/>
            <person name="Zeng Q."/>
            <person name="Birren B.W."/>
            <person name="Cuomo C.A."/>
            <person name="White T.C."/>
        </authorList>
    </citation>
    <scope>NUCLEOTIDE SEQUENCE [LARGE SCALE GENOMIC DNA]</scope>
    <source>
        <strain evidence="5">ATCC MYA-4606 / CBS 127.97</strain>
    </source>
</reference>
<dbReference type="PROSITE" id="PS50089">
    <property type="entry name" value="ZF_RING_2"/>
    <property type="match status" value="1"/>
</dbReference>
<dbReference type="VEuPathDB" id="FungiDB:TEQG_01696"/>
<dbReference type="InterPro" id="IPR013083">
    <property type="entry name" value="Znf_RING/FYVE/PHD"/>
</dbReference>
<feature type="domain" description="RING-type" evidence="3">
    <location>
        <begin position="33"/>
        <end position="73"/>
    </location>
</feature>
<dbReference type="EMBL" id="DS995723">
    <property type="protein sequence ID" value="EGE02661.1"/>
    <property type="molecule type" value="Genomic_DNA"/>
</dbReference>
<dbReference type="GO" id="GO:0008270">
    <property type="term" value="F:zinc ion binding"/>
    <property type="evidence" value="ECO:0007669"/>
    <property type="project" value="UniProtKB-KW"/>
</dbReference>
<accession>F2PL63</accession>
<keyword evidence="1" id="KW-0862">Zinc</keyword>
<evidence type="ECO:0000256" key="1">
    <source>
        <dbReference type="PROSITE-ProRule" id="PRU00175"/>
    </source>
</evidence>